<dbReference type="Gene3D" id="3.10.450.50">
    <property type="match status" value="1"/>
</dbReference>
<dbReference type="Proteomes" id="UP000199679">
    <property type="component" value="Chromosome I"/>
</dbReference>
<keyword evidence="2" id="KW-1185">Reference proteome</keyword>
<dbReference type="PANTHER" id="PTHR31757">
    <property type="entry name" value="SLL0781 PROTEIN"/>
    <property type="match status" value="1"/>
</dbReference>
<reference evidence="1 2" key="1">
    <citation type="submission" date="2016-10" db="EMBL/GenBank/DDBJ databases">
        <authorList>
            <person name="de Groot N.N."/>
        </authorList>
    </citation>
    <scope>NUCLEOTIDE SEQUENCE [LARGE SCALE GENOMIC DNA]</scope>
    <source>
        <strain evidence="1 2">MP1X4</strain>
    </source>
</reference>
<dbReference type="InterPro" id="IPR009783">
    <property type="entry name" value="DUF1348"/>
</dbReference>
<gene>
    <name evidence="1" type="ORF">SAMN05216490_2515</name>
</gene>
<sequence>MVSSPAYNDICTMKTEQRFPLPPWDMENAAQKLQIIENEWNTLDPEKVITGYAPDAEVRYGTEFLNGREEIKQFLNNKWQQQLSFKLKLDLWGALKSRMAVRFECEWHNTAGQWYRSYGVQVFQFDDDGYVQMNFASFNDEPIAESARKLV</sequence>
<dbReference type="InterPro" id="IPR032710">
    <property type="entry name" value="NTF2-like_dom_sf"/>
</dbReference>
<dbReference type="EMBL" id="LT629740">
    <property type="protein sequence ID" value="SDT11327.1"/>
    <property type="molecule type" value="Genomic_DNA"/>
</dbReference>
<evidence type="ECO:0000313" key="2">
    <source>
        <dbReference type="Proteomes" id="UP000199679"/>
    </source>
</evidence>
<evidence type="ECO:0008006" key="3">
    <source>
        <dbReference type="Google" id="ProtNLM"/>
    </source>
</evidence>
<evidence type="ECO:0000313" key="1">
    <source>
        <dbReference type="EMBL" id="SDT11327.1"/>
    </source>
</evidence>
<organism evidence="1 2">
    <name type="scientific">Mucilaginibacter mallensis</name>
    <dbReference type="NCBI Taxonomy" id="652787"/>
    <lineage>
        <taxon>Bacteria</taxon>
        <taxon>Pseudomonadati</taxon>
        <taxon>Bacteroidota</taxon>
        <taxon>Sphingobacteriia</taxon>
        <taxon>Sphingobacteriales</taxon>
        <taxon>Sphingobacteriaceae</taxon>
        <taxon>Mucilaginibacter</taxon>
    </lineage>
</organism>
<dbReference type="PANTHER" id="PTHR31757:SF0">
    <property type="entry name" value="SLL0781 PROTEIN"/>
    <property type="match status" value="1"/>
</dbReference>
<dbReference type="SUPFAM" id="SSF54427">
    <property type="entry name" value="NTF2-like"/>
    <property type="match status" value="1"/>
</dbReference>
<name>A0A1H1XPX2_MUCMA</name>
<dbReference type="AlphaFoldDB" id="A0A1H1XPX2"/>
<proteinExistence type="predicted"/>
<dbReference type="Pfam" id="PF07080">
    <property type="entry name" value="DUF1348"/>
    <property type="match status" value="1"/>
</dbReference>
<accession>A0A1H1XPX2</accession>
<protein>
    <recommendedName>
        <fullName evidence="3">SnoaL-like domain-containing protein</fullName>
    </recommendedName>
</protein>